<dbReference type="InterPro" id="IPR011356">
    <property type="entry name" value="Leucine_aapep/pepB"/>
</dbReference>
<evidence type="ECO:0000256" key="5">
    <source>
        <dbReference type="ARBA" id="ARBA00011867"/>
    </source>
</evidence>
<dbReference type="PANTHER" id="PTHR11963">
    <property type="entry name" value="LEUCINE AMINOPEPTIDASE-RELATED"/>
    <property type="match status" value="1"/>
</dbReference>
<dbReference type="InterPro" id="IPR000819">
    <property type="entry name" value="Peptidase_M17_C"/>
</dbReference>
<dbReference type="PROSITE" id="PS00631">
    <property type="entry name" value="CYTOSOL_AP"/>
    <property type="match status" value="1"/>
</dbReference>
<dbReference type="Gene3D" id="3.40.630.10">
    <property type="entry name" value="Zn peptidases"/>
    <property type="match status" value="1"/>
</dbReference>
<comment type="subunit">
    <text evidence="5">Homohexamer (dimer of homotrimers).</text>
</comment>
<dbReference type="FunFam" id="3.40.630.10:FF:000033">
    <property type="entry name" value="M17 leucyl aminopeptidase"/>
    <property type="match status" value="1"/>
</dbReference>
<dbReference type="FunFam" id="3.40.220.10:FF:000011">
    <property type="entry name" value="Leucine aminopeptidase 2, chloroplastic"/>
    <property type="match status" value="1"/>
</dbReference>
<evidence type="ECO:0000256" key="10">
    <source>
        <dbReference type="ARBA" id="ARBA00023016"/>
    </source>
</evidence>
<evidence type="ECO:0000256" key="4">
    <source>
        <dbReference type="ARBA" id="ARBA00009528"/>
    </source>
</evidence>
<sequence length="584" mass="61336">MAAIRVASTSFTHFALTSSSSSSCYYHSSPSVFTKFRFRPIIGISFAVTPLSSLRTKRMAHSIDRATLGLTQPKKNDSPKISFAAKETDLVEWKGDILAVGVTEKDMAKDENSKFKNSTLQKLDLQLGGLLSEASSEEDFSGKAGQSTVLRLPGLGSKRVGLIGLGAAASPTVAYRSLGEAVAAAAKASQASNVAITLASSEEIPAELKPSTATAIATGTLLGTFDDSRFKSESKKPTLTSVDIIGLGSGPEVDKKLKYAEDVCSGIIFGKELVNAPANVLTPGVLAEEASKIASDYSDVFTAKILDVEQCKELKMGAYLGVAAASANPPHFIHLCYKPPSGEVKTKLALVGKGLTFDSGGYNIKTGAGCMIELMKFDMGGSAAVLGAAKALGQIKPAGVEVHFIVAACENMISGTGMRPGDILTASNGKTIEVNNTDAEGRLTLADALVYACNQGAEKIVDLATLTGACRVALGLSIAGVFTPSDDLAKEVFGASEVSGEKLWRMPMEESYWDTMKSGVADMVNTGGRPGGAITAALFLKQFVDEKVQWMHIDIAGPVWNEKKKNATGFGISTLVEWVLKNSS</sequence>
<dbReference type="Proteomes" id="UP000231279">
    <property type="component" value="Unassembled WGS sequence"/>
</dbReference>
<evidence type="ECO:0000256" key="2">
    <source>
        <dbReference type="ARBA" id="ARBA00001585"/>
    </source>
</evidence>
<keyword evidence="14" id="KW-1185">Reference proteome</keyword>
<dbReference type="InterPro" id="IPR023042">
    <property type="entry name" value="Peptidase_M17_leu_NH2_pept"/>
</dbReference>
<dbReference type="OrthoDB" id="412814at2759"/>
<dbReference type="Pfam" id="PF02789">
    <property type="entry name" value="Peptidase_M17_N"/>
    <property type="match status" value="1"/>
</dbReference>
<evidence type="ECO:0000313" key="13">
    <source>
        <dbReference type="EMBL" id="PIM99697.1"/>
    </source>
</evidence>
<accession>A0A2G9G323</accession>
<dbReference type="GO" id="GO:0070006">
    <property type="term" value="F:metalloaminopeptidase activity"/>
    <property type="evidence" value="ECO:0007669"/>
    <property type="project" value="InterPro"/>
</dbReference>
<comment type="catalytic activity">
    <reaction evidence="1">
        <text>Release of an N-terminal amino acid, Xaa-|-Yaa-, in which Xaa is preferably Leu, but may be other amino acids including Pro although not Arg or Lys, and Yaa may be Pro. Amino acid amides and methyl esters are also readily hydrolyzed, but rates on arylamides are exceedingly low.</text>
        <dbReference type="EC" id="3.4.11.1"/>
    </reaction>
</comment>
<comment type="catalytic activity">
    <reaction evidence="2">
        <text>Release of N-terminal proline from a peptide.</text>
        <dbReference type="EC" id="3.4.11.5"/>
    </reaction>
</comment>
<evidence type="ECO:0000256" key="7">
    <source>
        <dbReference type="ARBA" id="ARBA00022670"/>
    </source>
</evidence>
<comment type="similarity">
    <text evidence="4">Belongs to the peptidase M17 family.</text>
</comment>
<dbReference type="EMBL" id="NKXS01007428">
    <property type="protein sequence ID" value="PIM99697.1"/>
    <property type="molecule type" value="Genomic_DNA"/>
</dbReference>
<evidence type="ECO:0000256" key="8">
    <source>
        <dbReference type="ARBA" id="ARBA00022723"/>
    </source>
</evidence>
<dbReference type="CDD" id="cd00433">
    <property type="entry name" value="Peptidase_M17"/>
    <property type="match status" value="1"/>
</dbReference>
<gene>
    <name evidence="13" type="ORF">CDL12_27802</name>
</gene>
<dbReference type="Pfam" id="PF00883">
    <property type="entry name" value="Peptidase_M17"/>
    <property type="match status" value="1"/>
</dbReference>
<dbReference type="HAMAP" id="MF_00181">
    <property type="entry name" value="Cytosol_peptidase_M17"/>
    <property type="match status" value="1"/>
</dbReference>
<evidence type="ECO:0000256" key="6">
    <source>
        <dbReference type="ARBA" id="ARBA00022438"/>
    </source>
</evidence>
<dbReference type="SUPFAM" id="SSF52949">
    <property type="entry name" value="Macro domain-like"/>
    <property type="match status" value="1"/>
</dbReference>
<evidence type="ECO:0000313" key="14">
    <source>
        <dbReference type="Proteomes" id="UP000231279"/>
    </source>
</evidence>
<evidence type="ECO:0000256" key="11">
    <source>
        <dbReference type="ARBA" id="ARBA00023211"/>
    </source>
</evidence>
<dbReference type="PANTHER" id="PTHR11963:SF23">
    <property type="entry name" value="CYTOSOL AMINOPEPTIDASE"/>
    <property type="match status" value="1"/>
</dbReference>
<keyword evidence="11" id="KW-0464">Manganese</keyword>
<evidence type="ECO:0000256" key="3">
    <source>
        <dbReference type="ARBA" id="ARBA00001936"/>
    </source>
</evidence>
<keyword evidence="9 13" id="KW-0378">Hydrolase</keyword>
<organism evidence="13 14">
    <name type="scientific">Handroanthus impetiginosus</name>
    <dbReference type="NCBI Taxonomy" id="429701"/>
    <lineage>
        <taxon>Eukaryota</taxon>
        <taxon>Viridiplantae</taxon>
        <taxon>Streptophyta</taxon>
        <taxon>Embryophyta</taxon>
        <taxon>Tracheophyta</taxon>
        <taxon>Spermatophyta</taxon>
        <taxon>Magnoliopsida</taxon>
        <taxon>eudicotyledons</taxon>
        <taxon>Gunneridae</taxon>
        <taxon>Pentapetalae</taxon>
        <taxon>asterids</taxon>
        <taxon>lamiids</taxon>
        <taxon>Lamiales</taxon>
        <taxon>Bignoniaceae</taxon>
        <taxon>Crescentiina</taxon>
        <taxon>Tabebuia alliance</taxon>
        <taxon>Handroanthus</taxon>
    </lineage>
</organism>
<keyword evidence="6 13" id="KW-0031">Aminopeptidase</keyword>
<proteinExistence type="inferred from homology"/>
<dbReference type="GO" id="GO:0006508">
    <property type="term" value="P:proteolysis"/>
    <property type="evidence" value="ECO:0007669"/>
    <property type="project" value="UniProtKB-KW"/>
</dbReference>
<name>A0A2G9G323_9LAMI</name>
<protein>
    <submittedName>
        <fullName evidence="13">Putative aminopeptidase of the M17 family</fullName>
        <ecNumber evidence="13">3.4.11.1</ecNumber>
    </submittedName>
</protein>
<comment type="cofactor">
    <cofactor evidence="3">
        <name>Mn(2+)</name>
        <dbReference type="ChEBI" id="CHEBI:29035"/>
    </cofactor>
</comment>
<feature type="domain" description="Cytosol aminopeptidase" evidence="12">
    <location>
        <begin position="436"/>
        <end position="443"/>
    </location>
</feature>
<keyword evidence="7" id="KW-0645">Protease</keyword>
<keyword evidence="8" id="KW-0479">Metal-binding</keyword>
<evidence type="ECO:0000256" key="9">
    <source>
        <dbReference type="ARBA" id="ARBA00022801"/>
    </source>
</evidence>
<dbReference type="NCBIfam" id="NF002076">
    <property type="entry name" value="PRK00913.2-3"/>
    <property type="match status" value="1"/>
</dbReference>
<dbReference type="AlphaFoldDB" id="A0A2G9G323"/>
<dbReference type="PRINTS" id="PR00481">
    <property type="entry name" value="LAMNOPPTDASE"/>
</dbReference>
<keyword evidence="10" id="KW-0346">Stress response</keyword>
<reference evidence="14" key="1">
    <citation type="journal article" date="2018" name="Gigascience">
        <title>Genome assembly of the Pink Ipe (Handroanthus impetiginosus, Bignoniaceae), a highly valued, ecologically keystone Neotropical timber forest tree.</title>
        <authorList>
            <person name="Silva-Junior O.B."/>
            <person name="Grattapaglia D."/>
            <person name="Novaes E."/>
            <person name="Collevatti R.G."/>
        </authorList>
    </citation>
    <scope>NUCLEOTIDE SEQUENCE [LARGE SCALE GENOMIC DNA]</scope>
    <source>
        <strain evidence="14">cv. UFG-1</strain>
    </source>
</reference>
<dbReference type="EC" id="3.4.11.1" evidence="13"/>
<dbReference type="PROSITE" id="PS51257">
    <property type="entry name" value="PROKAR_LIPOPROTEIN"/>
    <property type="match status" value="1"/>
</dbReference>
<dbReference type="InterPro" id="IPR043472">
    <property type="entry name" value="Macro_dom-like"/>
</dbReference>
<dbReference type="Gene3D" id="3.40.220.10">
    <property type="entry name" value="Leucine Aminopeptidase, subunit E, domain 1"/>
    <property type="match status" value="1"/>
</dbReference>
<dbReference type="GO" id="GO:0009611">
    <property type="term" value="P:response to wounding"/>
    <property type="evidence" value="ECO:0007669"/>
    <property type="project" value="UniProtKB-ARBA"/>
</dbReference>
<dbReference type="InterPro" id="IPR008283">
    <property type="entry name" value="Peptidase_M17_N"/>
</dbReference>
<dbReference type="GO" id="GO:0005737">
    <property type="term" value="C:cytoplasm"/>
    <property type="evidence" value="ECO:0007669"/>
    <property type="project" value="InterPro"/>
</dbReference>
<dbReference type="STRING" id="429701.A0A2G9G323"/>
<dbReference type="GO" id="GO:0030145">
    <property type="term" value="F:manganese ion binding"/>
    <property type="evidence" value="ECO:0007669"/>
    <property type="project" value="InterPro"/>
</dbReference>
<dbReference type="SUPFAM" id="SSF53187">
    <property type="entry name" value="Zn-dependent exopeptidases"/>
    <property type="match status" value="1"/>
</dbReference>
<evidence type="ECO:0000259" key="12">
    <source>
        <dbReference type="PROSITE" id="PS00631"/>
    </source>
</evidence>
<evidence type="ECO:0000256" key="1">
    <source>
        <dbReference type="ARBA" id="ARBA00000135"/>
    </source>
</evidence>
<comment type="caution">
    <text evidence="13">The sequence shown here is derived from an EMBL/GenBank/DDBJ whole genome shotgun (WGS) entry which is preliminary data.</text>
</comment>